<evidence type="ECO:0000256" key="2">
    <source>
        <dbReference type="ARBA" id="ARBA00004162"/>
    </source>
</evidence>
<dbReference type="InterPro" id="IPR003849">
    <property type="entry name" value="Preprotein_translocase_YajC"/>
</dbReference>
<dbReference type="GO" id="GO:0005886">
    <property type="term" value="C:plasma membrane"/>
    <property type="evidence" value="ECO:0007669"/>
    <property type="project" value="UniProtKB-SubCell"/>
</dbReference>
<evidence type="ECO:0000256" key="6">
    <source>
        <dbReference type="ARBA" id="ARBA00022448"/>
    </source>
</evidence>
<dbReference type="SMART" id="SM01323">
    <property type="entry name" value="YajC"/>
    <property type="match status" value="1"/>
</dbReference>
<evidence type="ECO:0000256" key="3">
    <source>
        <dbReference type="ARBA" id="ARBA00006742"/>
    </source>
</evidence>
<dbReference type="STRING" id="1166337.SAMN05192580_3698"/>
<keyword evidence="10 13" id="KW-1133">Transmembrane helix</keyword>
<dbReference type="GO" id="GO:0015031">
    <property type="term" value="P:protein transport"/>
    <property type="evidence" value="ECO:0007669"/>
    <property type="project" value="UniProtKB-KW"/>
</dbReference>
<dbReference type="Proteomes" id="UP000198824">
    <property type="component" value="Unassembled WGS sequence"/>
</dbReference>
<evidence type="ECO:0000256" key="8">
    <source>
        <dbReference type="ARBA" id="ARBA00022692"/>
    </source>
</evidence>
<evidence type="ECO:0000256" key="4">
    <source>
        <dbReference type="ARBA" id="ARBA00011718"/>
    </source>
</evidence>
<dbReference type="EMBL" id="FOZG01000003">
    <property type="protein sequence ID" value="SFS12212.1"/>
    <property type="molecule type" value="Genomic_DNA"/>
</dbReference>
<comment type="function">
    <text evidence="1">The SecYEG-SecDF-YajC-YidC holo-translocon (HTL) protein secretase/insertase is a supercomplex required for protein secretion, insertion of proteins into membranes, and assembly of membrane protein complexes. While the SecYEG complex is essential for assembly of a number of proteins and complexes, the SecDF-YajC-YidC subcomplex facilitates these functions.</text>
</comment>
<feature type="signal peptide" evidence="14">
    <location>
        <begin position="1"/>
        <end position="19"/>
    </location>
</feature>
<keyword evidence="16" id="KW-1185">Reference proteome</keyword>
<organism evidence="15 16">
    <name type="scientific">Sphingomonas jatrophae</name>
    <dbReference type="NCBI Taxonomy" id="1166337"/>
    <lineage>
        <taxon>Bacteria</taxon>
        <taxon>Pseudomonadati</taxon>
        <taxon>Pseudomonadota</taxon>
        <taxon>Alphaproteobacteria</taxon>
        <taxon>Sphingomonadales</taxon>
        <taxon>Sphingomonadaceae</taxon>
        <taxon>Sphingomonas</taxon>
    </lineage>
</organism>
<gene>
    <name evidence="15" type="ORF">SAMN05192580_3698</name>
</gene>
<evidence type="ECO:0000256" key="5">
    <source>
        <dbReference type="ARBA" id="ARBA00014962"/>
    </source>
</evidence>
<keyword evidence="12 13" id="KW-0472">Membrane</keyword>
<evidence type="ECO:0000256" key="11">
    <source>
        <dbReference type="ARBA" id="ARBA00023010"/>
    </source>
</evidence>
<evidence type="ECO:0000256" key="12">
    <source>
        <dbReference type="ARBA" id="ARBA00023136"/>
    </source>
</evidence>
<evidence type="ECO:0000256" key="9">
    <source>
        <dbReference type="ARBA" id="ARBA00022927"/>
    </source>
</evidence>
<feature type="transmembrane region" description="Helical" evidence="13">
    <location>
        <begin position="29"/>
        <end position="48"/>
    </location>
</feature>
<dbReference type="NCBIfam" id="TIGR00739">
    <property type="entry name" value="yajC"/>
    <property type="match status" value="1"/>
</dbReference>
<keyword evidence="14" id="KW-0732">Signal</keyword>
<keyword evidence="9" id="KW-0653">Protein transport</keyword>
<evidence type="ECO:0000313" key="16">
    <source>
        <dbReference type="Proteomes" id="UP000198824"/>
    </source>
</evidence>
<evidence type="ECO:0000256" key="1">
    <source>
        <dbReference type="ARBA" id="ARBA00002061"/>
    </source>
</evidence>
<evidence type="ECO:0000256" key="10">
    <source>
        <dbReference type="ARBA" id="ARBA00022989"/>
    </source>
</evidence>
<dbReference type="Gene3D" id="2.40.10.340">
    <property type="entry name" value="Rod shape-determining protein MreC, domain 1"/>
    <property type="match status" value="1"/>
</dbReference>
<name>A0A1I6M9J9_9SPHN</name>
<accession>A0A1I6M9J9</accession>
<dbReference type="PANTHER" id="PTHR33909:SF1">
    <property type="entry name" value="SEC TRANSLOCON ACCESSORY COMPLEX SUBUNIT YAJC"/>
    <property type="match status" value="1"/>
</dbReference>
<keyword evidence="8 13" id="KW-0812">Transmembrane</keyword>
<evidence type="ECO:0000313" key="15">
    <source>
        <dbReference type="EMBL" id="SFS12212.1"/>
    </source>
</evidence>
<keyword evidence="6" id="KW-0813">Transport</keyword>
<dbReference type="PANTHER" id="PTHR33909">
    <property type="entry name" value="SEC TRANSLOCON ACCESSORY COMPLEX SUBUNIT YAJC"/>
    <property type="match status" value="1"/>
</dbReference>
<comment type="subcellular location">
    <subcellularLocation>
        <location evidence="2">Cell membrane</location>
        <topology evidence="2">Single-pass membrane protein</topology>
    </subcellularLocation>
</comment>
<dbReference type="InterPro" id="IPR042177">
    <property type="entry name" value="Cell/Rod_1"/>
</dbReference>
<keyword evidence="7" id="KW-1003">Cell membrane</keyword>
<dbReference type="Pfam" id="PF02699">
    <property type="entry name" value="YajC"/>
    <property type="match status" value="1"/>
</dbReference>
<sequence>MTLAGNALTMFASPAYAQAAGATPAGGSSFLVQIVPLLLIFVIFYFLMIRPQQQRMKQHRALIDAVKKGDTVVTAGGVIGRVTKVEDAQVEVEIAPNTRVRVVKATLTDVQPLGGAKPAND</sequence>
<keyword evidence="11" id="KW-0811">Translocation</keyword>
<comment type="similarity">
    <text evidence="3">Belongs to the YajC family.</text>
</comment>
<evidence type="ECO:0000256" key="14">
    <source>
        <dbReference type="SAM" id="SignalP"/>
    </source>
</evidence>
<dbReference type="AlphaFoldDB" id="A0A1I6M9J9"/>
<evidence type="ECO:0000256" key="13">
    <source>
        <dbReference type="SAM" id="Phobius"/>
    </source>
</evidence>
<evidence type="ECO:0000256" key="7">
    <source>
        <dbReference type="ARBA" id="ARBA00022475"/>
    </source>
</evidence>
<protein>
    <recommendedName>
        <fullName evidence="5">Sec translocon accessory complex subunit YajC</fullName>
    </recommendedName>
</protein>
<dbReference type="PRINTS" id="PR01853">
    <property type="entry name" value="YAJCTRNLCASE"/>
</dbReference>
<feature type="chain" id="PRO_5011699781" description="Sec translocon accessory complex subunit YajC" evidence="14">
    <location>
        <begin position="20"/>
        <end position="121"/>
    </location>
</feature>
<reference evidence="15 16" key="1">
    <citation type="submission" date="2016-10" db="EMBL/GenBank/DDBJ databases">
        <authorList>
            <person name="de Groot N.N."/>
        </authorList>
    </citation>
    <scope>NUCLEOTIDE SEQUENCE [LARGE SCALE GENOMIC DNA]</scope>
    <source>
        <strain evidence="15 16">S5-249</strain>
    </source>
</reference>
<comment type="subunit">
    <text evidence="4">Part of the SecDF-YidC-YajC translocase complex. The SecDF-YidC-YajC translocase forms a supercomplex with SecYEG, called the holo-translocon (HTL).</text>
</comment>
<proteinExistence type="inferred from homology"/>